<feature type="domain" description="DNA replication/recombination mediator RecO N-terminal" evidence="1">
    <location>
        <begin position="1"/>
        <end position="70"/>
    </location>
</feature>
<accession>A0A0M3V265</accession>
<dbReference type="NCBIfam" id="NF010483">
    <property type="entry name" value="PRK13908.1"/>
    <property type="match status" value="1"/>
</dbReference>
<evidence type="ECO:0000313" key="3">
    <source>
        <dbReference type="Proteomes" id="UP000066049"/>
    </source>
</evidence>
<dbReference type="Pfam" id="PF13114">
    <property type="entry name" value="RecO_N_2"/>
    <property type="match status" value="1"/>
</dbReference>
<sequence>MQGYILRVQKVRDEDLLVFVLTPNLLVKSYRFFGARHSNIMTGYKIDFELEQEAKFLPKLRSILHLGFKWLLERDKLIIWQQFMRLLYDHLKEVEQLDEIYFNELDRCAKQMQLQNPKRLIIESYVKILEYEGRLHSELECFICDEEIESELCLTRGFLPSHKHCLDRNEFDAGKIKNLFDTKSTIELNDDEINRLYKILLDGL</sequence>
<dbReference type="InterPro" id="IPR022572">
    <property type="entry name" value="DNA_rep/recomb_RecO_N"/>
</dbReference>
<organism evidence="2 3">
    <name type="scientific">Campylobacter concisus</name>
    <dbReference type="NCBI Taxonomy" id="199"/>
    <lineage>
        <taxon>Bacteria</taxon>
        <taxon>Pseudomonadati</taxon>
        <taxon>Campylobacterota</taxon>
        <taxon>Epsilonproteobacteria</taxon>
        <taxon>Campylobacterales</taxon>
        <taxon>Campylobacteraceae</taxon>
        <taxon>Campylobacter</taxon>
    </lineage>
</organism>
<dbReference type="KEGG" id="ccoc:CCON33237_0467"/>
<evidence type="ECO:0000259" key="1">
    <source>
        <dbReference type="Pfam" id="PF13114"/>
    </source>
</evidence>
<name>A0A0M3V265_9BACT</name>
<gene>
    <name evidence="2" type="ORF">CCON33237_0467</name>
</gene>
<dbReference type="Proteomes" id="UP000066049">
    <property type="component" value="Chromosome"/>
</dbReference>
<dbReference type="AlphaFoldDB" id="A0A0M3V265"/>
<evidence type="ECO:0000313" key="2">
    <source>
        <dbReference type="EMBL" id="ALF47172.1"/>
    </source>
</evidence>
<dbReference type="EMBL" id="CP012541">
    <property type="protein sequence ID" value="ALF47172.1"/>
    <property type="molecule type" value="Genomic_DNA"/>
</dbReference>
<dbReference type="RefSeq" id="WP_054196228.1">
    <property type="nucleotide sequence ID" value="NZ_CABMKQ010000002.1"/>
</dbReference>
<dbReference type="GeneID" id="28662137"/>
<protein>
    <submittedName>
        <fullName evidence="2">Putative RecO family recombination protein</fullName>
    </submittedName>
</protein>
<dbReference type="PATRIC" id="fig|199.248.peg.494"/>
<reference evidence="3" key="1">
    <citation type="submission" date="2015-08" db="EMBL/GenBank/DDBJ databases">
        <title>Comparative genomics of the Campylobacter concisus group.</title>
        <authorList>
            <person name="Miller W.G."/>
            <person name="Yee E."/>
            <person name="Chapman M.H."/>
            <person name="Huynh S."/>
            <person name="Bono J.L."/>
            <person name="On S.L.W."/>
            <person name="St Leger J."/>
            <person name="Foster G."/>
            <person name="Parker C.T."/>
        </authorList>
    </citation>
    <scope>NUCLEOTIDE SEQUENCE [LARGE SCALE GENOMIC DNA]</scope>
    <source>
        <strain evidence="3">ATCC 33237</strain>
    </source>
</reference>
<proteinExistence type="predicted"/>